<gene>
    <name evidence="1" type="ORF">EVB03_08825</name>
</gene>
<dbReference type="AlphaFoldDB" id="A0A520MD71"/>
<dbReference type="Proteomes" id="UP000315889">
    <property type="component" value="Unassembled WGS sequence"/>
</dbReference>
<dbReference type="PROSITE" id="PS51257">
    <property type="entry name" value="PROKAR_LIPOPROTEIN"/>
    <property type="match status" value="1"/>
</dbReference>
<sequence>MKKIISATFFVVFLVGCTTSTETDSTPKTVDIRQGEEVKRICFASSVNGWREIKGERQSVILTKGVRDEYRLDLSGICDVSRAMNNIATRTRGSSCLTRGDEIIIADGLSGLDRCFIKKIYTWNSDVAENTEDTTAPESKDQES</sequence>
<evidence type="ECO:0008006" key="3">
    <source>
        <dbReference type="Google" id="ProtNLM"/>
    </source>
</evidence>
<protein>
    <recommendedName>
        <fullName evidence="3">Lipoprotein</fullName>
    </recommendedName>
</protein>
<evidence type="ECO:0000313" key="1">
    <source>
        <dbReference type="EMBL" id="RZO19168.1"/>
    </source>
</evidence>
<dbReference type="InterPro" id="IPR045500">
    <property type="entry name" value="DUF6491"/>
</dbReference>
<comment type="caution">
    <text evidence="1">The sequence shown here is derived from an EMBL/GenBank/DDBJ whole genome shotgun (WGS) entry which is preliminary data.</text>
</comment>
<reference evidence="1 2" key="1">
    <citation type="submission" date="2019-02" db="EMBL/GenBank/DDBJ databases">
        <title>Prokaryotic population dynamics and viral predation in marine succession experiment using metagenomics: the confinement effect.</title>
        <authorList>
            <person name="Haro-Moreno J.M."/>
            <person name="Rodriguez-Valera F."/>
            <person name="Lopez-Perez M."/>
        </authorList>
    </citation>
    <scope>NUCLEOTIDE SEQUENCE [LARGE SCALE GENOMIC DNA]</scope>
    <source>
        <strain evidence="1">MED-G170</strain>
    </source>
</reference>
<organism evidence="1 2">
    <name type="scientific">SAR92 clade bacterium</name>
    <dbReference type="NCBI Taxonomy" id="2315479"/>
    <lineage>
        <taxon>Bacteria</taxon>
        <taxon>Pseudomonadati</taxon>
        <taxon>Pseudomonadota</taxon>
        <taxon>Gammaproteobacteria</taxon>
        <taxon>Cellvibrionales</taxon>
        <taxon>Porticoccaceae</taxon>
        <taxon>SAR92 clade</taxon>
    </lineage>
</organism>
<dbReference type="EMBL" id="SHBP01000017">
    <property type="protein sequence ID" value="RZO19168.1"/>
    <property type="molecule type" value="Genomic_DNA"/>
</dbReference>
<name>A0A520MD71_9GAMM</name>
<accession>A0A520MD71</accession>
<dbReference type="Pfam" id="PF20101">
    <property type="entry name" value="DUF6491"/>
    <property type="match status" value="1"/>
</dbReference>
<evidence type="ECO:0000313" key="2">
    <source>
        <dbReference type="Proteomes" id="UP000315889"/>
    </source>
</evidence>
<proteinExistence type="predicted"/>